<feature type="region of interest" description="Disordered" evidence="1">
    <location>
        <begin position="130"/>
        <end position="149"/>
    </location>
</feature>
<evidence type="ECO:0000256" key="2">
    <source>
        <dbReference type="SAM" id="Phobius"/>
    </source>
</evidence>
<evidence type="ECO:0000259" key="3">
    <source>
        <dbReference type="Pfam" id="PF08044"/>
    </source>
</evidence>
<keyword evidence="2" id="KW-0812">Transmembrane</keyword>
<dbReference type="RefSeq" id="WP_245773778.1">
    <property type="nucleotide sequence ID" value="NZ_FOUY01000032.1"/>
</dbReference>
<dbReference type="AlphaFoldDB" id="A0A1I5EQE1"/>
<accession>A0A1I5EQE1</accession>
<feature type="compositionally biased region" description="Basic and acidic residues" evidence="1">
    <location>
        <begin position="22"/>
        <end position="48"/>
    </location>
</feature>
<reference evidence="4 5" key="1">
    <citation type="submission" date="2016-10" db="EMBL/GenBank/DDBJ databases">
        <authorList>
            <person name="de Groot N.N."/>
        </authorList>
    </citation>
    <scope>NUCLEOTIDE SEQUENCE [LARGE SCALE GENOMIC DNA]</scope>
    <source>
        <strain evidence="4 5">CGMCC 4.1877</strain>
    </source>
</reference>
<dbReference type="STRING" id="260086.SAMN05216207_103232"/>
<gene>
    <name evidence="4" type="ORF">SAMN05216207_103232</name>
</gene>
<feature type="transmembrane region" description="Helical" evidence="2">
    <location>
        <begin position="154"/>
        <end position="174"/>
    </location>
</feature>
<feature type="transmembrane region" description="Helical" evidence="2">
    <location>
        <begin position="180"/>
        <end position="197"/>
    </location>
</feature>
<keyword evidence="2" id="KW-1133">Transmembrane helix</keyword>
<evidence type="ECO:0000313" key="4">
    <source>
        <dbReference type="EMBL" id="SFO13630.1"/>
    </source>
</evidence>
<evidence type="ECO:0000256" key="1">
    <source>
        <dbReference type="SAM" id="MobiDB-lite"/>
    </source>
</evidence>
<sequence length="216" mass="23187">MTTTPETTHRTDTDPTTAARADGVRRGTDETDTVRGDTSRADTDRADTDPAASARPTVAAMTDPIATAVPERRTVPPGDDAVLASDSEREHVTNRIREAAAEGRLTLDEADERQAAAYAARTRAELVPLLSGLPTPPRPRRPPRGPLTPRARRILGVHAGVTAAVLLFLLTAAVFGPAPLFMPIGPAFWLGLILFVHSRRAEREPSPDDAVPDELR</sequence>
<proteinExistence type="predicted"/>
<dbReference type="EMBL" id="FOUY01000032">
    <property type="protein sequence ID" value="SFO13630.1"/>
    <property type="molecule type" value="Genomic_DNA"/>
</dbReference>
<feature type="region of interest" description="Disordered" evidence="1">
    <location>
        <begin position="1"/>
        <end position="91"/>
    </location>
</feature>
<name>A0A1I5EQE1_PSUAM</name>
<dbReference type="Proteomes" id="UP000199614">
    <property type="component" value="Unassembled WGS sequence"/>
</dbReference>
<dbReference type="Pfam" id="PF08044">
    <property type="entry name" value="DUF1707"/>
    <property type="match status" value="1"/>
</dbReference>
<protein>
    <recommendedName>
        <fullName evidence="3">DUF1707 domain-containing protein</fullName>
    </recommendedName>
</protein>
<dbReference type="InterPro" id="IPR012551">
    <property type="entry name" value="DUF1707_SHOCT-like"/>
</dbReference>
<evidence type="ECO:0000313" key="5">
    <source>
        <dbReference type="Proteomes" id="UP000199614"/>
    </source>
</evidence>
<organism evidence="4 5">
    <name type="scientific">Pseudonocardia ammonioxydans</name>
    <dbReference type="NCBI Taxonomy" id="260086"/>
    <lineage>
        <taxon>Bacteria</taxon>
        <taxon>Bacillati</taxon>
        <taxon>Actinomycetota</taxon>
        <taxon>Actinomycetes</taxon>
        <taxon>Pseudonocardiales</taxon>
        <taxon>Pseudonocardiaceae</taxon>
        <taxon>Pseudonocardia</taxon>
    </lineage>
</organism>
<keyword evidence="5" id="KW-1185">Reference proteome</keyword>
<keyword evidence="2" id="KW-0472">Membrane</keyword>
<feature type="domain" description="DUF1707" evidence="3">
    <location>
        <begin position="83"/>
        <end position="134"/>
    </location>
</feature>